<evidence type="ECO:0000313" key="4">
    <source>
        <dbReference type="EMBL" id="KAK8987367.1"/>
    </source>
</evidence>
<keyword evidence="5" id="KW-1185">Reference proteome</keyword>
<dbReference type="Proteomes" id="UP001396334">
    <property type="component" value="Unassembled WGS sequence"/>
</dbReference>
<dbReference type="InterPro" id="IPR003676">
    <property type="entry name" value="SAUR_fam"/>
</dbReference>
<reference evidence="4 5" key="1">
    <citation type="journal article" date="2024" name="G3 (Bethesda)">
        <title>Genome assembly of Hibiscus sabdariffa L. provides insights into metabolisms of medicinal natural products.</title>
        <authorList>
            <person name="Kim T."/>
        </authorList>
    </citation>
    <scope>NUCLEOTIDE SEQUENCE [LARGE SCALE GENOMIC DNA]</scope>
    <source>
        <strain evidence="4">TK-2024</strain>
        <tissue evidence="4">Old leaves</tissue>
    </source>
</reference>
<gene>
    <name evidence="4" type="ORF">V6N11_027119</name>
</gene>
<evidence type="ECO:0000256" key="3">
    <source>
        <dbReference type="ARBA" id="ARBA00022604"/>
    </source>
</evidence>
<organism evidence="4 5">
    <name type="scientific">Hibiscus sabdariffa</name>
    <name type="common">roselle</name>
    <dbReference type="NCBI Taxonomy" id="183260"/>
    <lineage>
        <taxon>Eukaryota</taxon>
        <taxon>Viridiplantae</taxon>
        <taxon>Streptophyta</taxon>
        <taxon>Embryophyta</taxon>
        <taxon>Tracheophyta</taxon>
        <taxon>Spermatophyta</taxon>
        <taxon>Magnoliopsida</taxon>
        <taxon>eudicotyledons</taxon>
        <taxon>Gunneridae</taxon>
        <taxon>Pentapetalae</taxon>
        <taxon>rosids</taxon>
        <taxon>malvids</taxon>
        <taxon>Malvales</taxon>
        <taxon>Malvaceae</taxon>
        <taxon>Malvoideae</taxon>
        <taxon>Hibiscus</taxon>
    </lineage>
</organism>
<sequence>MITSKKLIRMRRKWQKIASIGSKRNALTRTNKDMAAADRSNKSSLVDKGCFAIYMMDKRRFTIPLAFLSNCIFCELLKMSEEEFGLPSDGPIPLPCDSVLMNYIVSLVKRGLDKEMEREVLNSFTTYRCSPDTYFSQGHADQQTTCFLILSEYA</sequence>
<proteinExistence type="inferred from homology"/>
<evidence type="ECO:0000256" key="1">
    <source>
        <dbReference type="ARBA" id="ARBA00006974"/>
    </source>
</evidence>
<protein>
    <submittedName>
        <fullName evidence="4">Uncharacterized protein</fullName>
    </submittedName>
</protein>
<accession>A0ABR2PG08</accession>
<keyword evidence="3" id="KW-0341">Growth regulation</keyword>
<dbReference type="PANTHER" id="PTHR31175">
    <property type="entry name" value="AUXIN-RESPONSIVE FAMILY PROTEIN"/>
    <property type="match status" value="1"/>
</dbReference>
<name>A0ABR2PG08_9ROSI</name>
<dbReference type="Pfam" id="PF02519">
    <property type="entry name" value="Auxin_inducible"/>
    <property type="match status" value="1"/>
</dbReference>
<dbReference type="EMBL" id="JBBPBN010000060">
    <property type="protein sequence ID" value="KAK8987367.1"/>
    <property type="molecule type" value="Genomic_DNA"/>
</dbReference>
<keyword evidence="2" id="KW-0217">Developmental protein</keyword>
<evidence type="ECO:0000256" key="2">
    <source>
        <dbReference type="ARBA" id="ARBA00022473"/>
    </source>
</evidence>
<dbReference type="PANTHER" id="PTHR31175:SF82">
    <property type="entry name" value="AUXIN-RESPONSIVE PROTEIN SAUR65"/>
    <property type="match status" value="1"/>
</dbReference>
<evidence type="ECO:0000313" key="5">
    <source>
        <dbReference type="Proteomes" id="UP001396334"/>
    </source>
</evidence>
<comment type="similarity">
    <text evidence="1">Belongs to the ARG7 family.</text>
</comment>
<comment type="caution">
    <text evidence="4">The sequence shown here is derived from an EMBL/GenBank/DDBJ whole genome shotgun (WGS) entry which is preliminary data.</text>
</comment>